<dbReference type="Proteomes" id="UP000095706">
    <property type="component" value="Unassembled WGS sequence"/>
</dbReference>
<reference evidence="4 5" key="1">
    <citation type="submission" date="2015-09" db="EMBL/GenBank/DDBJ databases">
        <authorList>
            <consortium name="Pathogen Informatics"/>
        </authorList>
    </citation>
    <scope>NUCLEOTIDE SEQUENCE [LARGE SCALE GENOMIC DNA]</scope>
    <source>
        <strain evidence="4 5">2789STDY5608849</strain>
    </source>
</reference>
<feature type="compositionally biased region" description="Low complexity" evidence="2">
    <location>
        <begin position="76"/>
        <end position="91"/>
    </location>
</feature>
<evidence type="ECO:0000256" key="2">
    <source>
        <dbReference type="SAM" id="MobiDB-lite"/>
    </source>
</evidence>
<feature type="region of interest" description="Disordered" evidence="2">
    <location>
        <begin position="1"/>
        <end position="189"/>
    </location>
</feature>
<dbReference type="SMART" id="SM00470">
    <property type="entry name" value="ParB"/>
    <property type="match status" value="1"/>
</dbReference>
<dbReference type="CDD" id="cd16407">
    <property type="entry name" value="ParB_N_like"/>
    <property type="match status" value="1"/>
</dbReference>
<proteinExistence type="inferred from homology"/>
<dbReference type="AlphaFoldDB" id="A0A174IWS9"/>
<dbReference type="GO" id="GO:0007059">
    <property type="term" value="P:chromosome segregation"/>
    <property type="evidence" value="ECO:0007669"/>
    <property type="project" value="TreeGrafter"/>
</dbReference>
<organism evidence="4 5">
    <name type="scientific">Fusicatenibacter saccharivorans</name>
    <dbReference type="NCBI Taxonomy" id="1150298"/>
    <lineage>
        <taxon>Bacteria</taxon>
        <taxon>Bacillati</taxon>
        <taxon>Bacillota</taxon>
        <taxon>Clostridia</taxon>
        <taxon>Lachnospirales</taxon>
        <taxon>Lachnospiraceae</taxon>
        <taxon>Fusicatenibacter</taxon>
    </lineage>
</organism>
<feature type="domain" description="ParB-like N-terminal" evidence="3">
    <location>
        <begin position="195"/>
        <end position="289"/>
    </location>
</feature>
<evidence type="ECO:0000256" key="1">
    <source>
        <dbReference type="ARBA" id="ARBA00006295"/>
    </source>
</evidence>
<dbReference type="PANTHER" id="PTHR33375:SF1">
    <property type="entry name" value="CHROMOSOME-PARTITIONING PROTEIN PARB-RELATED"/>
    <property type="match status" value="1"/>
</dbReference>
<dbReference type="SUPFAM" id="SSF109709">
    <property type="entry name" value="KorB DNA-binding domain-like"/>
    <property type="match status" value="1"/>
</dbReference>
<dbReference type="InterPro" id="IPR004437">
    <property type="entry name" value="ParB/RepB/Spo0J"/>
</dbReference>
<accession>A0A174IWS9</accession>
<gene>
    <name evidence="4" type="primary">parB_4</name>
    <name evidence="4" type="ORF">ERS852406_03120</name>
</gene>
<dbReference type="NCBIfam" id="TIGR00180">
    <property type="entry name" value="parB_part"/>
    <property type="match status" value="1"/>
</dbReference>
<dbReference type="Gene3D" id="1.10.10.2830">
    <property type="match status" value="1"/>
</dbReference>
<dbReference type="GO" id="GO:0005694">
    <property type="term" value="C:chromosome"/>
    <property type="evidence" value="ECO:0007669"/>
    <property type="project" value="TreeGrafter"/>
</dbReference>
<dbReference type="InterPro" id="IPR036086">
    <property type="entry name" value="ParB/Sulfiredoxin_sf"/>
</dbReference>
<evidence type="ECO:0000313" key="4">
    <source>
        <dbReference type="EMBL" id="CUO90057.1"/>
    </source>
</evidence>
<feature type="compositionally biased region" description="Low complexity" evidence="2">
    <location>
        <begin position="25"/>
        <end position="37"/>
    </location>
</feature>
<dbReference type="Pfam" id="PF02195">
    <property type="entry name" value="ParB_N"/>
    <property type="match status" value="1"/>
</dbReference>
<dbReference type="Gene3D" id="3.90.1530.30">
    <property type="match status" value="1"/>
</dbReference>
<sequence>MADEKLNTGPAENISPEAAEPIITPEQAAASEPQQEQTGPAIPESGDVVVSFDKINELMAEKRQNARAEVEKAETPETPEAAAPGETPQPANTEEPKKPRRGRPPKAEKAATENQKAEKTAGARKGRPPKADKAAPDKPKPSKRDKVSRSDGKALDAKEPIKPAQDTALKETAAVEQTAPEPTTPPRPVEEGKLVYLKLSEVHPFHTFRPHPFKVRDDAKMQEIVASIRVNGVMVPGLARPEKDGNGYEIVAGHRRTHGSELAGLEEMPFIVREMTDHEAVQAMKDSNKQRDGMLPSELAALLELEVEDIKHQGGRLKGVAEGDVGKRSVEIVGEAHEMNYKKVMRYLRLNSLVPEFLDKVDDKKMGFMPAVELSYIKPKNQRLIAVSIDGEQASPSLAQAKRLRELDKEGKLNGDVIDGILSEQKKEDRGVIISTAELEKYFGKEVTPAKMKEQIMSLLDDWKEKQPPELAKAPKKQELDK</sequence>
<dbReference type="EMBL" id="CYYV01000019">
    <property type="protein sequence ID" value="CUO90057.1"/>
    <property type="molecule type" value="Genomic_DNA"/>
</dbReference>
<dbReference type="RefSeq" id="WP_055228588.1">
    <property type="nucleotide sequence ID" value="NZ_CAXSRP010000017.1"/>
</dbReference>
<protein>
    <submittedName>
        <fullName evidence="4">Probable chromosome-partitioning protein parB</fullName>
    </submittedName>
</protein>
<dbReference type="GO" id="GO:0003677">
    <property type="term" value="F:DNA binding"/>
    <property type="evidence" value="ECO:0007669"/>
    <property type="project" value="InterPro"/>
</dbReference>
<name>A0A174IWS9_9FIRM</name>
<feature type="compositionally biased region" description="Low complexity" evidence="2">
    <location>
        <begin position="171"/>
        <end position="181"/>
    </location>
</feature>
<dbReference type="PANTHER" id="PTHR33375">
    <property type="entry name" value="CHROMOSOME-PARTITIONING PROTEIN PARB-RELATED"/>
    <property type="match status" value="1"/>
</dbReference>
<dbReference type="SUPFAM" id="SSF110849">
    <property type="entry name" value="ParB/Sulfiredoxin"/>
    <property type="match status" value="1"/>
</dbReference>
<feature type="compositionally biased region" description="Basic and acidic residues" evidence="2">
    <location>
        <begin position="54"/>
        <end position="75"/>
    </location>
</feature>
<dbReference type="InterPro" id="IPR003115">
    <property type="entry name" value="ParB_N"/>
</dbReference>
<feature type="compositionally biased region" description="Basic and acidic residues" evidence="2">
    <location>
        <begin position="129"/>
        <end position="161"/>
    </location>
</feature>
<dbReference type="InterPro" id="IPR050336">
    <property type="entry name" value="Chromosome_partition/occlusion"/>
</dbReference>
<feature type="compositionally biased region" description="Basic and acidic residues" evidence="2">
    <location>
        <begin position="105"/>
        <end position="121"/>
    </location>
</feature>
<evidence type="ECO:0000313" key="5">
    <source>
        <dbReference type="Proteomes" id="UP000095706"/>
    </source>
</evidence>
<evidence type="ECO:0000259" key="3">
    <source>
        <dbReference type="SMART" id="SM00470"/>
    </source>
</evidence>
<comment type="similarity">
    <text evidence="1">Belongs to the ParB family.</text>
</comment>